<dbReference type="SUPFAM" id="SSF56300">
    <property type="entry name" value="Metallo-dependent phosphatases"/>
    <property type="match status" value="1"/>
</dbReference>
<dbReference type="InterPro" id="IPR029052">
    <property type="entry name" value="Metallo-depent_PP-like"/>
</dbReference>
<name>A0ABW4WS85_9BACT</name>
<keyword evidence="3" id="KW-1185">Reference proteome</keyword>
<organism evidence="2 3">
    <name type="scientific">Pontibacter silvestris</name>
    <dbReference type="NCBI Taxonomy" id="2305183"/>
    <lineage>
        <taxon>Bacteria</taxon>
        <taxon>Pseudomonadati</taxon>
        <taxon>Bacteroidota</taxon>
        <taxon>Cytophagia</taxon>
        <taxon>Cytophagales</taxon>
        <taxon>Hymenobacteraceae</taxon>
        <taxon>Pontibacter</taxon>
    </lineage>
</organism>
<feature type="domain" description="Calcineurin-like phosphoesterase" evidence="1">
    <location>
        <begin position="52"/>
        <end position="221"/>
    </location>
</feature>
<dbReference type="RefSeq" id="WP_229962000.1">
    <property type="nucleotide sequence ID" value="NZ_JAJJWI010000017.1"/>
</dbReference>
<comment type="caution">
    <text evidence="2">The sequence shown here is derived from an EMBL/GenBank/DDBJ whole genome shotgun (WGS) entry which is preliminary data.</text>
</comment>
<dbReference type="EC" id="3.1.-.-" evidence="2"/>
<dbReference type="InterPro" id="IPR051918">
    <property type="entry name" value="STPP_CPPED1"/>
</dbReference>
<sequence>MAFFLLVLLALQACDKFEYSPYEVRLDKNERDVNNRSIERIKALNISPSDTLRFVLTADVQGFYSDDDDLVDALNKRNDIAFVLLGGDITDFGLLKEFKWIYQSFERMKVPYVAVIGNHDATNNGKQVYEAMYGDFNFSFTVADRKFIFLNTNYLEFDKNAPDLEWLESELADASSYLNTFVVSHIPPTNVEFGADKATEYENLLEQHNVSMSIHGHNHNYDYYKVKEGGVDHLNVSTTSKREYIVMNVIGKDVQFERVNF</sequence>
<dbReference type="GO" id="GO:0016787">
    <property type="term" value="F:hydrolase activity"/>
    <property type="evidence" value="ECO:0007669"/>
    <property type="project" value="UniProtKB-KW"/>
</dbReference>
<accession>A0ABW4WS85</accession>
<keyword evidence="2" id="KW-0378">Hydrolase</keyword>
<gene>
    <name evidence="2" type="ORF">ACFSKU_01880</name>
</gene>
<dbReference type="PANTHER" id="PTHR43143:SF1">
    <property type="entry name" value="SERINE_THREONINE-PROTEIN PHOSPHATASE CPPED1"/>
    <property type="match status" value="1"/>
</dbReference>
<proteinExistence type="predicted"/>
<dbReference type="PANTHER" id="PTHR43143">
    <property type="entry name" value="METALLOPHOSPHOESTERASE, CALCINEURIN SUPERFAMILY"/>
    <property type="match status" value="1"/>
</dbReference>
<dbReference type="Gene3D" id="3.60.21.10">
    <property type="match status" value="1"/>
</dbReference>
<protein>
    <submittedName>
        <fullName evidence="2">Metallophosphoesterase family protein</fullName>
        <ecNumber evidence="2">3.1.-.-</ecNumber>
    </submittedName>
</protein>
<evidence type="ECO:0000313" key="3">
    <source>
        <dbReference type="Proteomes" id="UP001597369"/>
    </source>
</evidence>
<reference evidence="3" key="1">
    <citation type="journal article" date="2019" name="Int. J. Syst. Evol. Microbiol.">
        <title>The Global Catalogue of Microorganisms (GCM) 10K type strain sequencing project: providing services to taxonomists for standard genome sequencing and annotation.</title>
        <authorList>
            <consortium name="The Broad Institute Genomics Platform"/>
            <consortium name="The Broad Institute Genome Sequencing Center for Infectious Disease"/>
            <person name="Wu L."/>
            <person name="Ma J."/>
        </authorList>
    </citation>
    <scope>NUCLEOTIDE SEQUENCE [LARGE SCALE GENOMIC DNA]</scope>
    <source>
        <strain evidence="3">JCM 16545</strain>
    </source>
</reference>
<dbReference type="InterPro" id="IPR004843">
    <property type="entry name" value="Calcineurin-like_PHP"/>
</dbReference>
<dbReference type="Pfam" id="PF00149">
    <property type="entry name" value="Metallophos"/>
    <property type="match status" value="1"/>
</dbReference>
<evidence type="ECO:0000313" key="2">
    <source>
        <dbReference type="EMBL" id="MFD2065619.1"/>
    </source>
</evidence>
<dbReference type="EMBL" id="JBHUHV010000004">
    <property type="protein sequence ID" value="MFD2065619.1"/>
    <property type="molecule type" value="Genomic_DNA"/>
</dbReference>
<evidence type="ECO:0000259" key="1">
    <source>
        <dbReference type="Pfam" id="PF00149"/>
    </source>
</evidence>
<dbReference type="Proteomes" id="UP001597369">
    <property type="component" value="Unassembled WGS sequence"/>
</dbReference>